<dbReference type="Proteomes" id="UP000048926">
    <property type="component" value="Unassembled WGS sequence"/>
</dbReference>
<evidence type="ECO:0000256" key="2">
    <source>
        <dbReference type="ARBA" id="ARBA00007866"/>
    </source>
</evidence>
<dbReference type="GO" id="GO:0005886">
    <property type="term" value="C:plasma membrane"/>
    <property type="evidence" value="ECO:0007669"/>
    <property type="project" value="UniProtKB-SubCell"/>
</dbReference>
<keyword evidence="12" id="KW-0564">Palmitate</keyword>
<keyword evidence="11 14" id="KW-0472">Membrane</keyword>
<feature type="domain" description="Cytochrome oxidase subunit II copper A binding" evidence="16">
    <location>
        <begin position="135"/>
        <end position="247"/>
    </location>
</feature>
<dbReference type="PIRSF" id="PIRSF000292">
    <property type="entry name" value="Ubi_od_II"/>
    <property type="match status" value="1"/>
</dbReference>
<evidence type="ECO:0000256" key="8">
    <source>
        <dbReference type="ARBA" id="ARBA00022982"/>
    </source>
</evidence>
<keyword evidence="3 14" id="KW-0813">Transport</keyword>
<dbReference type="PROSITE" id="PS51257">
    <property type="entry name" value="PROKAR_LIPOPROTEIN"/>
    <property type="match status" value="1"/>
</dbReference>
<keyword evidence="8 14" id="KW-0249">Electron transport</keyword>
<dbReference type="NCBIfam" id="TIGR01433">
    <property type="entry name" value="CyoA"/>
    <property type="match status" value="1"/>
</dbReference>
<dbReference type="Gene3D" id="2.60.40.420">
    <property type="entry name" value="Cupredoxins - blue copper proteins"/>
    <property type="match status" value="1"/>
</dbReference>
<evidence type="ECO:0000256" key="4">
    <source>
        <dbReference type="ARBA" id="ARBA00022475"/>
    </source>
</evidence>
<evidence type="ECO:0000256" key="1">
    <source>
        <dbReference type="ARBA" id="ARBA00004651"/>
    </source>
</evidence>
<dbReference type="InterPro" id="IPR006333">
    <property type="entry name" value="Cyt_o_ubiquinol_oxidase_su2"/>
</dbReference>
<evidence type="ECO:0000256" key="12">
    <source>
        <dbReference type="ARBA" id="ARBA00023139"/>
    </source>
</evidence>
<dbReference type="CDD" id="cd04212">
    <property type="entry name" value="CuRO_UO_II"/>
    <property type="match status" value="1"/>
</dbReference>
<sequence length="310" mass="33942">MVDRIAGLRVRIALRSAATVGLVCLFPLLQGCALSDAPVLFPKGPIALAERDLLFTAFGIMMIVAIPAIILTLLFAWRYRKRNGNTADYAPEWDGSWGIEAVVWLVPAAIVIVIGTIVWDATHRLDPYKALASDKPAFKVQAVALDWKWLFLYPELGTASVNELAFPADRPLTIEITSDTVMNSLMIPALGGQIYAMAGMRSELNLIADGPGTFNGRNTMYSGDGFSDQHFKAHAMNEADFTAWKEKATGSADVLDAKTYVDLHKQSVADPVRHYSSYETDLFSIILRKYAPIVGPYESKAAEIICRGAV</sequence>
<evidence type="ECO:0000256" key="10">
    <source>
        <dbReference type="ARBA" id="ARBA00023002"/>
    </source>
</evidence>
<dbReference type="InterPro" id="IPR011759">
    <property type="entry name" value="Cyt_c_oxidase_su2_TM_dom"/>
</dbReference>
<dbReference type="PANTHER" id="PTHR22888:SF18">
    <property type="entry name" value="CYTOCHROME BO(3) UBIQUINOL OXIDASE SUBUNIT 2"/>
    <property type="match status" value="1"/>
</dbReference>
<dbReference type="InterPro" id="IPR034227">
    <property type="entry name" value="CuRO_UO_II"/>
</dbReference>
<dbReference type="Pfam" id="PF06481">
    <property type="entry name" value="COX_ARM"/>
    <property type="match status" value="1"/>
</dbReference>
<dbReference type="GO" id="GO:0004129">
    <property type="term" value="F:cytochrome-c oxidase activity"/>
    <property type="evidence" value="ECO:0007669"/>
    <property type="project" value="UniProtKB-UniRule"/>
</dbReference>
<keyword evidence="5 14" id="KW-0679">Respiratory chain</keyword>
<dbReference type="RefSeq" id="WP_055654762.1">
    <property type="nucleotide sequence ID" value="NZ_CXST01000001.1"/>
</dbReference>
<name>A0A0M6XY05_9HYPH</name>
<dbReference type="PANTHER" id="PTHR22888">
    <property type="entry name" value="CYTOCHROME C OXIDASE, SUBUNIT II"/>
    <property type="match status" value="1"/>
</dbReference>
<dbReference type="OrthoDB" id="9783445at2"/>
<evidence type="ECO:0000256" key="7">
    <source>
        <dbReference type="ARBA" id="ARBA00022729"/>
    </source>
</evidence>
<evidence type="ECO:0000256" key="11">
    <source>
        <dbReference type="ARBA" id="ARBA00023136"/>
    </source>
</evidence>
<dbReference type="GO" id="GO:0016682">
    <property type="term" value="F:oxidoreductase activity, acting on diphenols and related substances as donors, oxygen as acceptor"/>
    <property type="evidence" value="ECO:0007669"/>
    <property type="project" value="InterPro"/>
</dbReference>
<keyword evidence="4 14" id="KW-1003">Cell membrane</keyword>
<dbReference type="PROSITE" id="PS50999">
    <property type="entry name" value="COX2_TM"/>
    <property type="match status" value="1"/>
</dbReference>
<evidence type="ECO:0000256" key="6">
    <source>
        <dbReference type="ARBA" id="ARBA00022692"/>
    </source>
</evidence>
<dbReference type="GO" id="GO:0009486">
    <property type="term" value="F:cytochrome bo3 ubiquinol oxidase activity"/>
    <property type="evidence" value="ECO:0007669"/>
    <property type="project" value="InterPro"/>
</dbReference>
<accession>A0A0M6XY05</accession>
<evidence type="ECO:0000256" key="15">
    <source>
        <dbReference type="SAM" id="Phobius"/>
    </source>
</evidence>
<keyword evidence="19" id="KW-1185">Reference proteome</keyword>
<dbReference type="InterPro" id="IPR045187">
    <property type="entry name" value="CcO_II"/>
</dbReference>
<evidence type="ECO:0000256" key="13">
    <source>
        <dbReference type="ARBA" id="ARBA00023288"/>
    </source>
</evidence>
<dbReference type="EMBL" id="CXST01000001">
    <property type="protein sequence ID" value="CTQ42715.1"/>
    <property type="molecule type" value="Genomic_DNA"/>
</dbReference>
<comment type="subcellular location">
    <subcellularLocation>
        <location evidence="1">Cell membrane</location>
        <topology evidence="1">Multi-pass membrane protein</topology>
    </subcellularLocation>
</comment>
<dbReference type="STRING" id="187304.B0E33_24450"/>
<dbReference type="GO" id="GO:0005507">
    <property type="term" value="F:copper ion binding"/>
    <property type="evidence" value="ECO:0007669"/>
    <property type="project" value="InterPro"/>
</dbReference>
<reference evidence="19" key="1">
    <citation type="submission" date="2015-07" db="EMBL/GenBank/DDBJ databases">
        <authorList>
            <person name="Rodrigo-Torres Lidia"/>
            <person name="Arahal R.David."/>
        </authorList>
    </citation>
    <scope>NUCLEOTIDE SEQUENCE [LARGE SCALE GENOMIC DNA]</scope>
    <source>
        <strain evidence="19">CECT 4801</strain>
    </source>
</reference>
<dbReference type="SUPFAM" id="SSF81464">
    <property type="entry name" value="Cytochrome c oxidase subunit II-like, transmembrane region"/>
    <property type="match status" value="1"/>
</dbReference>
<dbReference type="InterPro" id="IPR010514">
    <property type="entry name" value="COX_ARM"/>
</dbReference>
<dbReference type="GO" id="GO:0042773">
    <property type="term" value="P:ATP synthesis coupled electron transport"/>
    <property type="evidence" value="ECO:0007669"/>
    <property type="project" value="TreeGrafter"/>
</dbReference>
<keyword evidence="9 15" id="KW-1133">Transmembrane helix</keyword>
<feature type="transmembrane region" description="Helical" evidence="15">
    <location>
        <begin position="53"/>
        <end position="77"/>
    </location>
</feature>
<feature type="transmembrane region" description="Helical" evidence="15">
    <location>
        <begin position="97"/>
        <end position="119"/>
    </location>
</feature>
<dbReference type="PROSITE" id="PS50857">
    <property type="entry name" value="COX2_CUA"/>
    <property type="match status" value="1"/>
</dbReference>
<dbReference type="InterPro" id="IPR036257">
    <property type="entry name" value="Cyt_c_oxidase_su2_TM_sf"/>
</dbReference>
<protein>
    <recommendedName>
        <fullName evidence="14">Ubiquinol oxidase subunit 2</fullName>
    </recommendedName>
</protein>
<keyword evidence="7" id="KW-0732">Signal</keyword>
<dbReference type="InterPro" id="IPR002429">
    <property type="entry name" value="CcO_II-like_C"/>
</dbReference>
<dbReference type="SUPFAM" id="SSF49503">
    <property type="entry name" value="Cupredoxins"/>
    <property type="match status" value="1"/>
</dbReference>
<evidence type="ECO:0000256" key="14">
    <source>
        <dbReference type="PIRNR" id="PIRNR000292"/>
    </source>
</evidence>
<keyword evidence="10 14" id="KW-0560">Oxidoreductase</keyword>
<feature type="domain" description="Cytochrome oxidase subunit II transmembrane region profile" evidence="17">
    <location>
        <begin position="26"/>
        <end position="129"/>
    </location>
</feature>
<evidence type="ECO:0000313" key="19">
    <source>
        <dbReference type="Proteomes" id="UP000048926"/>
    </source>
</evidence>
<gene>
    <name evidence="18" type="primary">cyoA</name>
    <name evidence="18" type="ORF">LAL4801_01151</name>
</gene>
<dbReference type="InterPro" id="IPR008972">
    <property type="entry name" value="Cupredoxin"/>
</dbReference>
<comment type="similarity">
    <text evidence="2 14">Belongs to the cytochrome c oxidase subunit 2 family.</text>
</comment>
<dbReference type="AlphaFoldDB" id="A0A0M6XY05"/>
<feature type="transmembrane region" description="Helical" evidence="15">
    <location>
        <begin position="12"/>
        <end position="33"/>
    </location>
</feature>
<evidence type="ECO:0000256" key="3">
    <source>
        <dbReference type="ARBA" id="ARBA00022448"/>
    </source>
</evidence>
<evidence type="ECO:0000256" key="9">
    <source>
        <dbReference type="ARBA" id="ARBA00022989"/>
    </source>
</evidence>
<proteinExistence type="inferred from homology"/>
<dbReference type="Gene3D" id="1.10.287.90">
    <property type="match status" value="1"/>
</dbReference>
<evidence type="ECO:0000313" key="18">
    <source>
        <dbReference type="EMBL" id="CTQ42715.1"/>
    </source>
</evidence>
<organism evidence="18 19">
    <name type="scientific">Roseibium aggregatum</name>
    <dbReference type="NCBI Taxonomy" id="187304"/>
    <lineage>
        <taxon>Bacteria</taxon>
        <taxon>Pseudomonadati</taxon>
        <taxon>Pseudomonadota</taxon>
        <taxon>Alphaproteobacteria</taxon>
        <taxon>Hyphomicrobiales</taxon>
        <taxon>Stappiaceae</taxon>
        <taxon>Roseibium</taxon>
    </lineage>
</organism>
<keyword evidence="6 15" id="KW-0812">Transmembrane</keyword>
<evidence type="ECO:0000259" key="17">
    <source>
        <dbReference type="PROSITE" id="PS50999"/>
    </source>
</evidence>
<evidence type="ECO:0000256" key="5">
    <source>
        <dbReference type="ARBA" id="ARBA00022660"/>
    </source>
</evidence>
<evidence type="ECO:0000259" key="16">
    <source>
        <dbReference type="PROSITE" id="PS50857"/>
    </source>
</evidence>
<keyword evidence="13" id="KW-0449">Lipoprotein</keyword>